<evidence type="ECO:0000256" key="4">
    <source>
        <dbReference type="ARBA" id="ARBA00022927"/>
    </source>
</evidence>
<protein>
    <submittedName>
        <fullName evidence="9">Protein-export membrane protein secD / Protein-export membrane protein secF</fullName>
    </submittedName>
</protein>
<keyword evidence="4" id="KW-0653">Protein transport</keyword>
<accession>A0A2X2ME76</accession>
<evidence type="ECO:0000256" key="2">
    <source>
        <dbReference type="ARBA" id="ARBA00022475"/>
    </source>
</evidence>
<evidence type="ECO:0000259" key="8">
    <source>
        <dbReference type="Pfam" id="PF21760"/>
    </source>
</evidence>
<dbReference type="AlphaFoldDB" id="A0A2X2ME76"/>
<dbReference type="GO" id="GO:0005886">
    <property type="term" value="C:plasma membrane"/>
    <property type="evidence" value="ECO:0007669"/>
    <property type="project" value="TreeGrafter"/>
</dbReference>
<dbReference type="PANTHER" id="PTHR30081">
    <property type="entry name" value="PROTEIN-EXPORT MEMBRANE PROTEIN SEC"/>
    <property type="match status" value="1"/>
</dbReference>
<evidence type="ECO:0000256" key="7">
    <source>
        <dbReference type="ARBA" id="ARBA00023136"/>
    </source>
</evidence>
<keyword evidence="3" id="KW-0812">Transmembrane</keyword>
<organism evidence="9 10">
    <name type="scientific">Staphylococcus aureus</name>
    <dbReference type="NCBI Taxonomy" id="1280"/>
    <lineage>
        <taxon>Bacteria</taxon>
        <taxon>Bacillati</taxon>
        <taxon>Bacillota</taxon>
        <taxon>Bacilli</taxon>
        <taxon>Bacillales</taxon>
        <taxon>Staphylococcaceae</taxon>
        <taxon>Staphylococcus</taxon>
    </lineage>
</organism>
<dbReference type="InterPro" id="IPR022813">
    <property type="entry name" value="SecD/SecF_arch_bac"/>
</dbReference>
<keyword evidence="6" id="KW-0811">Translocation</keyword>
<evidence type="ECO:0000256" key="6">
    <source>
        <dbReference type="ARBA" id="ARBA00023010"/>
    </source>
</evidence>
<evidence type="ECO:0000256" key="1">
    <source>
        <dbReference type="ARBA" id="ARBA00022448"/>
    </source>
</evidence>
<feature type="domain" description="Protein translocase subunit SecDF P1" evidence="8">
    <location>
        <begin position="63"/>
        <end position="107"/>
    </location>
</feature>
<evidence type="ECO:0000313" key="10">
    <source>
        <dbReference type="Proteomes" id="UP000249913"/>
    </source>
</evidence>
<reference evidence="9 10" key="1">
    <citation type="submission" date="2018-06" db="EMBL/GenBank/DDBJ databases">
        <authorList>
            <consortium name="Pathogen Informatics"/>
            <person name="Doyle S."/>
        </authorList>
    </citation>
    <scope>NUCLEOTIDE SEQUENCE [LARGE SCALE GENOMIC DNA]</scope>
    <source>
        <strain evidence="9 10">NCTC7878</strain>
    </source>
</reference>
<dbReference type="EMBL" id="UAUX01000015">
    <property type="protein sequence ID" value="SQA00000.1"/>
    <property type="molecule type" value="Genomic_DNA"/>
</dbReference>
<dbReference type="Pfam" id="PF21760">
    <property type="entry name" value="SecD_1st"/>
    <property type="match status" value="1"/>
</dbReference>
<dbReference type="InterPro" id="IPR048631">
    <property type="entry name" value="SecD_1st"/>
</dbReference>
<dbReference type="Gene3D" id="3.30.70.3220">
    <property type="match status" value="1"/>
</dbReference>
<keyword evidence="7" id="KW-0472">Membrane</keyword>
<evidence type="ECO:0000256" key="3">
    <source>
        <dbReference type="ARBA" id="ARBA00022692"/>
    </source>
</evidence>
<name>A0A2X2ME76_STAAU</name>
<sequence>MKKSSRIIAFLLLVVLLFAGMAATYKSVIKNVNLGLDLQGGFEVLYQVDPLNKGDKIDKKALQSTAQTLENRVNVLGVSEPKIQVEEPNRIRVQLAGVTDQNEARKIFIFSS</sequence>
<evidence type="ECO:0000313" key="9">
    <source>
        <dbReference type="EMBL" id="SQA00000.1"/>
    </source>
</evidence>
<gene>
    <name evidence="9" type="primary">secD_3</name>
    <name evidence="9" type="ORF">NCTC7878_03153</name>
</gene>
<evidence type="ECO:0000256" key="5">
    <source>
        <dbReference type="ARBA" id="ARBA00022989"/>
    </source>
</evidence>
<keyword evidence="1" id="KW-0813">Transport</keyword>
<dbReference type="GO" id="GO:0015031">
    <property type="term" value="P:protein transport"/>
    <property type="evidence" value="ECO:0007669"/>
    <property type="project" value="UniProtKB-KW"/>
</dbReference>
<keyword evidence="5" id="KW-1133">Transmembrane helix</keyword>
<dbReference type="Proteomes" id="UP000249913">
    <property type="component" value="Unassembled WGS sequence"/>
</dbReference>
<dbReference type="PANTHER" id="PTHR30081:SF8">
    <property type="entry name" value="PROTEIN TRANSLOCASE SUBUNIT SECF"/>
    <property type="match status" value="1"/>
</dbReference>
<proteinExistence type="predicted"/>
<keyword evidence="2" id="KW-1003">Cell membrane</keyword>